<protein>
    <submittedName>
        <fullName evidence="4">Uncharacterized protein</fullName>
    </submittedName>
</protein>
<keyword evidence="5" id="KW-1185">Reference proteome</keyword>
<reference evidence="4" key="1">
    <citation type="submission" date="2022-02" db="EMBL/GenBank/DDBJ databases">
        <authorList>
            <person name="Henning P.M."/>
            <person name="McCubbin A.G."/>
            <person name="Shore J.S."/>
        </authorList>
    </citation>
    <scope>NUCLEOTIDE SEQUENCE</scope>
    <source>
        <strain evidence="4">F60SS</strain>
        <tissue evidence="4">Leaves</tissue>
    </source>
</reference>
<comment type="caution">
    <text evidence="4">The sequence shown here is derived from an EMBL/GenBank/DDBJ whole genome shotgun (WGS) entry which is preliminary data.</text>
</comment>
<dbReference type="OrthoDB" id="10265988at2759"/>
<reference evidence="4" key="2">
    <citation type="journal article" date="2023" name="Plants (Basel)">
        <title>Annotation of the Turnera subulata (Passifloraceae) Draft Genome Reveals the S-Locus Evolved after the Divergence of Turneroideae from Passifloroideae in a Stepwise Manner.</title>
        <authorList>
            <person name="Henning P.M."/>
            <person name="Roalson E.H."/>
            <person name="Mir W."/>
            <person name="McCubbin A.G."/>
            <person name="Shore J.S."/>
        </authorList>
    </citation>
    <scope>NUCLEOTIDE SEQUENCE</scope>
    <source>
        <strain evidence="4">F60SS</strain>
    </source>
</reference>
<gene>
    <name evidence="4" type="ORF">Tsubulata_028948</name>
</gene>
<evidence type="ECO:0000256" key="3">
    <source>
        <dbReference type="ARBA" id="ARBA00022946"/>
    </source>
</evidence>
<accession>A0A9Q0JKV0</accession>
<evidence type="ECO:0000256" key="1">
    <source>
        <dbReference type="ARBA" id="ARBA00007692"/>
    </source>
</evidence>
<name>A0A9Q0JKV0_9ROSI</name>
<dbReference type="Gene3D" id="1.25.70.10">
    <property type="entry name" value="Transcription termination factor 3, mitochondrial"/>
    <property type="match status" value="1"/>
</dbReference>
<dbReference type="AlphaFoldDB" id="A0A9Q0JKV0"/>
<dbReference type="SMART" id="SM00733">
    <property type="entry name" value="Mterf"/>
    <property type="match status" value="5"/>
</dbReference>
<keyword evidence="2" id="KW-0805">Transcription regulation</keyword>
<keyword evidence="2" id="KW-0806">Transcription termination</keyword>
<dbReference type="InterPro" id="IPR003690">
    <property type="entry name" value="MTERF"/>
</dbReference>
<dbReference type="GO" id="GO:0006353">
    <property type="term" value="P:DNA-templated transcription termination"/>
    <property type="evidence" value="ECO:0007669"/>
    <property type="project" value="UniProtKB-KW"/>
</dbReference>
<sequence>MLQPISLSAFSPTKAKAFDPYRLSSSPSQPRGQYLKFRTTHHENLRYLKAIGIIDPRTKPIKLPHPDAVSQIITTVDFFKSKGFLDTDFSRLAYLCPQLFSPNFDITSIEPVFQFLTREVNASEEDARVMVIKCPALLFSNVEYCLRPTLDYLTQLGVSKLNVPSTANAHLLNIRVDKLNARVEFLRDLGFSHEEAARTCARLPAIFGFGIDSNLRPKVDYLVKDMGRSLEELKEFPRYLAFSLEKKIIPRHLHLKERNVKIKLDRMLLWSDERFYAKWK</sequence>
<keyword evidence="3" id="KW-0809">Transit peptide</keyword>
<evidence type="ECO:0000256" key="2">
    <source>
        <dbReference type="ARBA" id="ARBA00022472"/>
    </source>
</evidence>
<dbReference type="GO" id="GO:0003676">
    <property type="term" value="F:nucleic acid binding"/>
    <property type="evidence" value="ECO:0007669"/>
    <property type="project" value="InterPro"/>
</dbReference>
<evidence type="ECO:0000313" key="5">
    <source>
        <dbReference type="Proteomes" id="UP001141552"/>
    </source>
</evidence>
<keyword evidence="2" id="KW-0804">Transcription</keyword>
<evidence type="ECO:0000313" key="4">
    <source>
        <dbReference type="EMBL" id="KAJ4844455.1"/>
    </source>
</evidence>
<comment type="similarity">
    <text evidence="1">Belongs to the mTERF family.</text>
</comment>
<organism evidence="4 5">
    <name type="scientific">Turnera subulata</name>
    <dbReference type="NCBI Taxonomy" id="218843"/>
    <lineage>
        <taxon>Eukaryota</taxon>
        <taxon>Viridiplantae</taxon>
        <taxon>Streptophyta</taxon>
        <taxon>Embryophyta</taxon>
        <taxon>Tracheophyta</taxon>
        <taxon>Spermatophyta</taxon>
        <taxon>Magnoliopsida</taxon>
        <taxon>eudicotyledons</taxon>
        <taxon>Gunneridae</taxon>
        <taxon>Pentapetalae</taxon>
        <taxon>rosids</taxon>
        <taxon>fabids</taxon>
        <taxon>Malpighiales</taxon>
        <taxon>Passifloraceae</taxon>
        <taxon>Turnera</taxon>
    </lineage>
</organism>
<dbReference type="InterPro" id="IPR038538">
    <property type="entry name" value="MTERF_sf"/>
</dbReference>
<dbReference type="EMBL" id="JAKUCV010001942">
    <property type="protein sequence ID" value="KAJ4844455.1"/>
    <property type="molecule type" value="Genomic_DNA"/>
</dbReference>
<dbReference type="Pfam" id="PF02536">
    <property type="entry name" value="mTERF"/>
    <property type="match status" value="1"/>
</dbReference>
<dbReference type="PANTHER" id="PTHR13068:SF139">
    <property type="entry name" value="TRANSCRIPTION TERMINATION FACTOR MTEF1, CHLOROPLASTIC"/>
    <property type="match status" value="1"/>
</dbReference>
<proteinExistence type="inferred from homology"/>
<dbReference type="Proteomes" id="UP001141552">
    <property type="component" value="Unassembled WGS sequence"/>
</dbReference>
<dbReference type="PANTHER" id="PTHR13068">
    <property type="entry name" value="CGI-12 PROTEIN-RELATED"/>
    <property type="match status" value="1"/>
</dbReference>